<protein>
    <submittedName>
        <fullName evidence="10">Branched-chain amino acid transport system permease protein</fullName>
    </submittedName>
</protein>
<comment type="similarity">
    <text evidence="8">Belongs to the binding-protein-dependent transport system permease family. LivHM subfamily.</text>
</comment>
<dbReference type="GO" id="GO:0022857">
    <property type="term" value="F:transmembrane transporter activity"/>
    <property type="evidence" value="ECO:0007669"/>
    <property type="project" value="InterPro"/>
</dbReference>
<dbReference type="CDD" id="cd06582">
    <property type="entry name" value="TM_PBP1_LivH_like"/>
    <property type="match status" value="1"/>
</dbReference>
<dbReference type="PANTHER" id="PTHR11795:SF451">
    <property type="entry name" value="ABC TRANSPORTER PERMEASE PROTEIN"/>
    <property type="match status" value="1"/>
</dbReference>
<evidence type="ECO:0000313" key="11">
    <source>
        <dbReference type="Proteomes" id="UP000219482"/>
    </source>
</evidence>
<evidence type="ECO:0000256" key="5">
    <source>
        <dbReference type="ARBA" id="ARBA00022970"/>
    </source>
</evidence>
<dbReference type="InterPro" id="IPR052157">
    <property type="entry name" value="BCAA_transport_permease"/>
</dbReference>
<evidence type="ECO:0000256" key="7">
    <source>
        <dbReference type="ARBA" id="ARBA00023136"/>
    </source>
</evidence>
<evidence type="ECO:0000256" key="8">
    <source>
        <dbReference type="ARBA" id="ARBA00037998"/>
    </source>
</evidence>
<gene>
    <name evidence="10" type="ORF">SAMN06272739_1693</name>
</gene>
<dbReference type="GO" id="GO:0005886">
    <property type="term" value="C:plasma membrane"/>
    <property type="evidence" value="ECO:0007669"/>
    <property type="project" value="UniProtKB-SubCell"/>
</dbReference>
<keyword evidence="2" id="KW-0813">Transport</keyword>
<feature type="transmembrane region" description="Helical" evidence="9">
    <location>
        <begin position="90"/>
        <end position="114"/>
    </location>
</feature>
<dbReference type="GO" id="GO:0006865">
    <property type="term" value="P:amino acid transport"/>
    <property type="evidence" value="ECO:0007669"/>
    <property type="project" value="UniProtKB-KW"/>
</dbReference>
<dbReference type="EMBL" id="OCNK01000002">
    <property type="protein sequence ID" value="SOD98014.1"/>
    <property type="molecule type" value="Genomic_DNA"/>
</dbReference>
<keyword evidence="3" id="KW-1003">Cell membrane</keyword>
<evidence type="ECO:0000256" key="1">
    <source>
        <dbReference type="ARBA" id="ARBA00004651"/>
    </source>
</evidence>
<name>A0A286GSS8_9ACTN</name>
<feature type="transmembrane region" description="Helical" evidence="9">
    <location>
        <begin position="134"/>
        <end position="158"/>
    </location>
</feature>
<evidence type="ECO:0000256" key="3">
    <source>
        <dbReference type="ARBA" id="ARBA00022475"/>
    </source>
</evidence>
<evidence type="ECO:0000256" key="2">
    <source>
        <dbReference type="ARBA" id="ARBA00022448"/>
    </source>
</evidence>
<evidence type="ECO:0000256" key="4">
    <source>
        <dbReference type="ARBA" id="ARBA00022692"/>
    </source>
</evidence>
<comment type="subcellular location">
    <subcellularLocation>
        <location evidence="1">Cell membrane</location>
        <topology evidence="1">Multi-pass membrane protein</topology>
    </subcellularLocation>
</comment>
<dbReference type="InterPro" id="IPR001851">
    <property type="entry name" value="ABC_transp_permease"/>
</dbReference>
<dbReference type="OrthoDB" id="3572933at2"/>
<keyword evidence="4 9" id="KW-0812">Transmembrane</keyword>
<reference evidence="11" key="1">
    <citation type="submission" date="2017-09" db="EMBL/GenBank/DDBJ databases">
        <authorList>
            <person name="Varghese N."/>
            <person name="Submissions S."/>
        </authorList>
    </citation>
    <scope>NUCLEOTIDE SEQUENCE [LARGE SCALE GENOMIC DNA]</scope>
    <source>
        <strain evidence="11">DSM 44270</strain>
    </source>
</reference>
<evidence type="ECO:0000256" key="9">
    <source>
        <dbReference type="SAM" id="Phobius"/>
    </source>
</evidence>
<feature type="transmembrane region" description="Helical" evidence="9">
    <location>
        <begin position="58"/>
        <end position="78"/>
    </location>
</feature>
<keyword evidence="6 9" id="KW-1133">Transmembrane helix</keyword>
<keyword evidence="11" id="KW-1185">Reference proteome</keyword>
<dbReference type="PANTHER" id="PTHR11795">
    <property type="entry name" value="BRANCHED-CHAIN AMINO ACID TRANSPORT SYSTEM PERMEASE PROTEIN LIVH"/>
    <property type="match status" value="1"/>
</dbReference>
<dbReference type="Proteomes" id="UP000219482">
    <property type="component" value="Unassembled WGS sequence"/>
</dbReference>
<dbReference type="RefSeq" id="WP_097183460.1">
    <property type="nucleotide sequence ID" value="NZ_OCNK01000002.1"/>
</dbReference>
<accession>A0A286GSS8</accession>
<organism evidence="10 11">
    <name type="scientific">Blastococcus haudaquaticus</name>
    <dbReference type="NCBI Taxonomy" id="1938745"/>
    <lineage>
        <taxon>Bacteria</taxon>
        <taxon>Bacillati</taxon>
        <taxon>Actinomycetota</taxon>
        <taxon>Actinomycetes</taxon>
        <taxon>Geodermatophilales</taxon>
        <taxon>Geodermatophilaceae</taxon>
        <taxon>Blastococcus</taxon>
    </lineage>
</organism>
<dbReference type="AlphaFoldDB" id="A0A286GSS8"/>
<sequence>MSELLQQTVSGLTTGLVYAALALAIALVFQGTGTLNFAQGEFATLAAFVSFALSTAGLSWWLIVPVLVVLAFVFGAGVERLLVRPVEGNGPLALLTVTAALLLGTNAVVALIWGTDVRSMPSPFGDAVHHVGPLTFTAQALGGGALVLTAMVLCGAIFRFTPLGLRLRAVADNPDSARLLGISTGLMLAVGWGIAAAVGAVAGLVAAPTLGLSPELMTNALLLALAAVTLGGFSSRLGAVVGGLLIGVLSNLASRYVPGIGGDLQLVVPFAVIFLVLLVRPQGLFGRPSAVRA</sequence>
<keyword evidence="7 9" id="KW-0472">Membrane</keyword>
<dbReference type="Pfam" id="PF02653">
    <property type="entry name" value="BPD_transp_2"/>
    <property type="match status" value="1"/>
</dbReference>
<keyword evidence="5" id="KW-0029">Amino-acid transport</keyword>
<evidence type="ECO:0000313" key="10">
    <source>
        <dbReference type="EMBL" id="SOD98014.1"/>
    </source>
</evidence>
<proteinExistence type="inferred from homology"/>
<feature type="transmembrane region" description="Helical" evidence="9">
    <location>
        <begin position="260"/>
        <end position="279"/>
    </location>
</feature>
<feature type="transmembrane region" description="Helical" evidence="9">
    <location>
        <begin position="220"/>
        <end position="248"/>
    </location>
</feature>
<feature type="transmembrane region" description="Helical" evidence="9">
    <location>
        <begin position="179"/>
        <end position="208"/>
    </location>
</feature>
<feature type="transmembrane region" description="Helical" evidence="9">
    <location>
        <begin position="12"/>
        <end position="38"/>
    </location>
</feature>
<evidence type="ECO:0000256" key="6">
    <source>
        <dbReference type="ARBA" id="ARBA00022989"/>
    </source>
</evidence>